<evidence type="ECO:0000313" key="3">
    <source>
        <dbReference type="EMBL" id="OAI09357.1"/>
    </source>
</evidence>
<evidence type="ECO:0000313" key="4">
    <source>
        <dbReference type="Proteomes" id="UP000078476"/>
    </source>
</evidence>
<protein>
    <submittedName>
        <fullName evidence="3">Molecular chaperone DnaJ</fullName>
    </submittedName>
</protein>
<comment type="caution">
    <text evidence="3">The sequence shown here is derived from an EMBL/GenBank/DDBJ whole genome shotgun (WGS) entry which is preliminary data.</text>
</comment>
<evidence type="ECO:0000256" key="2">
    <source>
        <dbReference type="SAM" id="MobiDB-lite"/>
    </source>
</evidence>
<keyword evidence="1" id="KW-0143">Chaperone</keyword>
<dbReference type="AlphaFoldDB" id="A0A177MUF1"/>
<keyword evidence="4" id="KW-1185">Reference proteome</keyword>
<dbReference type="CDD" id="cd06257">
    <property type="entry name" value="DnaJ"/>
    <property type="match status" value="1"/>
</dbReference>
<evidence type="ECO:0000256" key="1">
    <source>
        <dbReference type="ARBA" id="ARBA00023186"/>
    </source>
</evidence>
<dbReference type="InterPro" id="IPR036869">
    <property type="entry name" value="J_dom_sf"/>
</dbReference>
<dbReference type="RefSeq" id="WP_066988312.1">
    <property type="nucleotide sequence ID" value="NZ_LUUI01000171.1"/>
</dbReference>
<name>A0A177MUF1_9GAMM</name>
<dbReference type="Proteomes" id="UP000078476">
    <property type="component" value="Unassembled WGS sequence"/>
</dbReference>
<feature type="region of interest" description="Disordered" evidence="2">
    <location>
        <begin position="82"/>
        <end position="108"/>
    </location>
</feature>
<proteinExistence type="predicted"/>
<dbReference type="OrthoDB" id="114754at2"/>
<dbReference type="InterPro" id="IPR001623">
    <property type="entry name" value="DnaJ_domain"/>
</dbReference>
<dbReference type="SUPFAM" id="SSF46565">
    <property type="entry name" value="Chaperone J-domain"/>
    <property type="match status" value="1"/>
</dbReference>
<dbReference type="STRING" id="980561.A1359_02235"/>
<sequence>MLPEEQELARLETDQATLEERVTYSELELETLKIELSQFQYRYYQGPGRLYAELDDWEARIAMVEAGMHPDDVEAQFRAQAAEEQARRSAEEAGMIEKSPPPPPEITPETKQAFRKAAKLMHPDRATTDTERERRNVMMAKVNRAYESGDLETIEKLIVEFGQDPEAIQGDDLGARMIKVIRRVAQLRSRAEEIDKQLSETRSHELYELMVTVQQAEALGSDPIGDLVQEILRQISERKIRLEMMTLTQEPIGNGLSA</sequence>
<reference evidence="3 4" key="1">
    <citation type="submission" date="2016-03" db="EMBL/GenBank/DDBJ databases">
        <authorList>
            <person name="Ploux O."/>
        </authorList>
    </citation>
    <scope>NUCLEOTIDE SEQUENCE [LARGE SCALE GENOMIC DNA]</scope>
    <source>
        <strain evidence="3 4">R-45370</strain>
    </source>
</reference>
<dbReference type="Gene3D" id="1.10.287.110">
    <property type="entry name" value="DnaJ domain"/>
    <property type="match status" value="1"/>
</dbReference>
<accession>A0A177MUF1</accession>
<organism evidence="3 4">
    <name type="scientific">Methylomonas lenta</name>
    <dbReference type="NCBI Taxonomy" id="980561"/>
    <lineage>
        <taxon>Bacteria</taxon>
        <taxon>Pseudomonadati</taxon>
        <taxon>Pseudomonadota</taxon>
        <taxon>Gammaproteobacteria</taxon>
        <taxon>Methylococcales</taxon>
        <taxon>Methylococcaceae</taxon>
        <taxon>Methylomonas</taxon>
    </lineage>
</organism>
<gene>
    <name evidence="3" type="ORF">A1359_02235</name>
</gene>
<dbReference type="EMBL" id="LUUI01000171">
    <property type="protein sequence ID" value="OAI09357.1"/>
    <property type="molecule type" value="Genomic_DNA"/>
</dbReference>